<organism evidence="2 3">
    <name type="scientific">Alteromonas gracilis</name>
    <dbReference type="NCBI Taxonomy" id="1479524"/>
    <lineage>
        <taxon>Bacteria</taxon>
        <taxon>Pseudomonadati</taxon>
        <taxon>Pseudomonadota</taxon>
        <taxon>Gammaproteobacteria</taxon>
        <taxon>Alteromonadales</taxon>
        <taxon>Alteromonadaceae</taxon>
        <taxon>Alteromonas/Salinimonas group</taxon>
        <taxon>Alteromonas</taxon>
    </lineage>
</organism>
<name>A0ABX5CTS1_9ALTE</name>
<sequence length="394" mass="44335">MNFSDKAAEIATMNSTPLVSVIVPNYRHEKYLEKRLSTIINQTHSNIEIILLDDGSPDKSEEVLTAFASACEKVVGLYVNNSNSGLPIKQWIKGVSLAKGDFIWIAESDDEAEPELITTLLSILKGNPSVGMAYCDSEIIDESSQIIARYDYSSHHYSDDGLWKQDFFMKGRDFVTDYMAYRNVIPNVSAVLFNASVLKKNLRECDFKYCADWALYNRILLSHDIAFTCIPLNKFRKHVQTTRWHNKKSYAIELREKFTLLKSLRSAVGLNKGAQSNINSSLSFIFSNRHKFKRVEYLCSQIAALDNSLITELYIFGANDIAERAVETSLAMNVKPIVIDTFKAGQIFKGIEVLPLNLNSFNAASAVVICSLSYQQPMQAILENCGFEGLVLRV</sequence>
<feature type="domain" description="Glycosyltransferase 2-like" evidence="1">
    <location>
        <begin position="20"/>
        <end position="130"/>
    </location>
</feature>
<evidence type="ECO:0000259" key="1">
    <source>
        <dbReference type="Pfam" id="PF00535"/>
    </source>
</evidence>
<evidence type="ECO:0000313" key="2">
    <source>
        <dbReference type="EMBL" id="PRO69990.1"/>
    </source>
</evidence>
<dbReference type="Proteomes" id="UP000239539">
    <property type="component" value="Unassembled WGS sequence"/>
</dbReference>
<protein>
    <recommendedName>
        <fullName evidence="1">Glycosyltransferase 2-like domain-containing protein</fullName>
    </recommendedName>
</protein>
<evidence type="ECO:0000313" key="3">
    <source>
        <dbReference type="Proteomes" id="UP000239539"/>
    </source>
</evidence>
<comment type="caution">
    <text evidence="2">The sequence shown here is derived from an EMBL/GenBank/DDBJ whole genome shotgun (WGS) entry which is preliminary data.</text>
</comment>
<dbReference type="Pfam" id="PF00535">
    <property type="entry name" value="Glycos_transf_2"/>
    <property type="match status" value="1"/>
</dbReference>
<reference evidence="3" key="1">
    <citation type="journal article" date="2020" name="Int. J. Syst. Evol. Microbiol.">
        <title>Alteromonas alba sp. nov., a marine bacterium isolated from the seawater of the West Pacific Ocean.</title>
        <authorList>
            <person name="Sun C."/>
            <person name="Wu Y.-H."/>
            <person name="Xamxidin M."/>
            <person name="Cheng H."/>
            <person name="Xu X.-W."/>
        </authorList>
    </citation>
    <scope>NUCLEOTIDE SEQUENCE [LARGE SCALE GENOMIC DNA]</scope>
    <source>
        <strain evidence="3">9a2</strain>
    </source>
</reference>
<dbReference type="InterPro" id="IPR001173">
    <property type="entry name" value="Glyco_trans_2-like"/>
</dbReference>
<dbReference type="Gene3D" id="3.90.550.10">
    <property type="entry name" value="Spore Coat Polysaccharide Biosynthesis Protein SpsA, Chain A"/>
    <property type="match status" value="1"/>
</dbReference>
<dbReference type="EMBL" id="PVNO01000013">
    <property type="protein sequence ID" value="PRO69990.1"/>
    <property type="molecule type" value="Genomic_DNA"/>
</dbReference>
<dbReference type="RefSeq" id="WP_105930233.1">
    <property type="nucleotide sequence ID" value="NZ_PVNO01000013.1"/>
</dbReference>
<dbReference type="CDD" id="cd00761">
    <property type="entry name" value="Glyco_tranf_GTA_type"/>
    <property type="match status" value="1"/>
</dbReference>
<dbReference type="PANTHER" id="PTHR22916">
    <property type="entry name" value="GLYCOSYLTRANSFERASE"/>
    <property type="match status" value="1"/>
</dbReference>
<proteinExistence type="predicted"/>
<accession>A0ABX5CTS1</accession>
<dbReference type="PANTHER" id="PTHR22916:SF3">
    <property type="entry name" value="UDP-GLCNAC:BETAGAL BETA-1,3-N-ACETYLGLUCOSAMINYLTRANSFERASE-LIKE PROTEIN 1"/>
    <property type="match status" value="1"/>
</dbReference>
<gene>
    <name evidence="2" type="ORF">C6Y39_05080</name>
</gene>
<dbReference type="SUPFAM" id="SSF53448">
    <property type="entry name" value="Nucleotide-diphospho-sugar transferases"/>
    <property type="match status" value="1"/>
</dbReference>
<keyword evidence="3" id="KW-1185">Reference proteome</keyword>
<dbReference type="InterPro" id="IPR029044">
    <property type="entry name" value="Nucleotide-diphossugar_trans"/>
</dbReference>